<comment type="similarity">
    <text evidence="2">Belongs to the outer membrane factor (OMF) (TC 1.B.17) family.</text>
</comment>
<evidence type="ECO:0000256" key="4">
    <source>
        <dbReference type="ARBA" id="ARBA00022452"/>
    </source>
</evidence>
<dbReference type="Gene3D" id="3.10.450.50">
    <property type="match status" value="1"/>
</dbReference>
<evidence type="ECO:0000256" key="6">
    <source>
        <dbReference type="ARBA" id="ARBA00023136"/>
    </source>
</evidence>
<dbReference type="InterPro" id="IPR056203">
    <property type="entry name" value="Cds6_C"/>
</dbReference>
<keyword evidence="6" id="KW-0472">Membrane</keyword>
<dbReference type="SUPFAM" id="SSF56954">
    <property type="entry name" value="Outer membrane efflux proteins (OEP)"/>
    <property type="match status" value="1"/>
</dbReference>
<feature type="domain" description="Cds6 C-terminal" evidence="9">
    <location>
        <begin position="507"/>
        <end position="633"/>
    </location>
</feature>
<comment type="subcellular location">
    <subcellularLocation>
        <location evidence="1">Cell outer membrane</location>
    </subcellularLocation>
</comment>
<accession>A0A351RBV0</accession>
<evidence type="ECO:0000313" key="10">
    <source>
        <dbReference type="EMBL" id="HBA09521.1"/>
    </source>
</evidence>
<evidence type="ECO:0000256" key="8">
    <source>
        <dbReference type="SAM" id="SignalP"/>
    </source>
</evidence>
<reference evidence="10 11" key="1">
    <citation type="journal article" date="2018" name="Nat. Biotechnol.">
        <title>A standardized bacterial taxonomy based on genome phylogeny substantially revises the tree of life.</title>
        <authorList>
            <person name="Parks D.H."/>
            <person name="Chuvochina M."/>
            <person name="Waite D.W."/>
            <person name="Rinke C."/>
            <person name="Skarshewski A."/>
            <person name="Chaumeil P.A."/>
            <person name="Hugenholtz P."/>
        </authorList>
    </citation>
    <scope>NUCLEOTIDE SEQUENCE [LARGE SCALE GENOMIC DNA]</scope>
    <source>
        <strain evidence="10">UBA9958</strain>
    </source>
</reference>
<organism evidence="10 11">
    <name type="scientific">Methylotenera mobilis</name>
    <dbReference type="NCBI Taxonomy" id="359408"/>
    <lineage>
        <taxon>Bacteria</taxon>
        <taxon>Pseudomonadati</taxon>
        <taxon>Pseudomonadota</taxon>
        <taxon>Betaproteobacteria</taxon>
        <taxon>Nitrosomonadales</taxon>
        <taxon>Methylophilaceae</taxon>
        <taxon>Methylotenera</taxon>
    </lineage>
</organism>
<name>A0A351RBV0_9PROT</name>
<proteinExistence type="inferred from homology"/>
<dbReference type="AlphaFoldDB" id="A0A351RBV0"/>
<dbReference type="Pfam" id="PF02321">
    <property type="entry name" value="OEP"/>
    <property type="match status" value="2"/>
</dbReference>
<dbReference type="STRING" id="1132855.GCA_000384255_01995"/>
<feature type="signal peptide" evidence="8">
    <location>
        <begin position="1"/>
        <end position="27"/>
    </location>
</feature>
<dbReference type="GO" id="GO:0015562">
    <property type="term" value="F:efflux transmembrane transporter activity"/>
    <property type="evidence" value="ECO:0007669"/>
    <property type="project" value="InterPro"/>
</dbReference>
<dbReference type="Gene3D" id="1.20.1600.10">
    <property type="entry name" value="Outer membrane efflux proteins (OEP)"/>
    <property type="match status" value="1"/>
</dbReference>
<evidence type="ECO:0000256" key="1">
    <source>
        <dbReference type="ARBA" id="ARBA00004442"/>
    </source>
</evidence>
<evidence type="ECO:0000313" key="11">
    <source>
        <dbReference type="Proteomes" id="UP000264313"/>
    </source>
</evidence>
<dbReference type="InterPro" id="IPR003423">
    <property type="entry name" value="OMP_efflux"/>
</dbReference>
<dbReference type="EMBL" id="DNAA01000198">
    <property type="protein sequence ID" value="HBA09521.1"/>
    <property type="molecule type" value="Genomic_DNA"/>
</dbReference>
<dbReference type="GO" id="GO:0009279">
    <property type="term" value="C:cell outer membrane"/>
    <property type="evidence" value="ECO:0007669"/>
    <property type="project" value="UniProtKB-SubCell"/>
</dbReference>
<dbReference type="SUPFAM" id="SSF54427">
    <property type="entry name" value="NTF2-like"/>
    <property type="match status" value="1"/>
</dbReference>
<keyword evidence="5" id="KW-0812">Transmembrane</keyword>
<evidence type="ECO:0000256" key="5">
    <source>
        <dbReference type="ARBA" id="ARBA00022692"/>
    </source>
</evidence>
<dbReference type="PANTHER" id="PTHR30026">
    <property type="entry name" value="OUTER MEMBRANE PROTEIN TOLC"/>
    <property type="match status" value="1"/>
</dbReference>
<dbReference type="Pfam" id="PF24125">
    <property type="entry name" value="Cds6_C"/>
    <property type="match status" value="1"/>
</dbReference>
<dbReference type="PANTHER" id="PTHR30026:SF22">
    <property type="entry name" value="OUTER MEMBRANE EFFLUX PROTEIN"/>
    <property type="match status" value="1"/>
</dbReference>
<dbReference type="Proteomes" id="UP000264313">
    <property type="component" value="Unassembled WGS sequence"/>
</dbReference>
<evidence type="ECO:0000256" key="7">
    <source>
        <dbReference type="ARBA" id="ARBA00023237"/>
    </source>
</evidence>
<dbReference type="InterPro" id="IPR051906">
    <property type="entry name" value="TolC-like"/>
</dbReference>
<dbReference type="InterPro" id="IPR010130">
    <property type="entry name" value="T1SS_OMP_TolC"/>
</dbReference>
<keyword evidence="8" id="KW-0732">Signal</keyword>
<protein>
    <submittedName>
        <fullName evidence="10">Channel protein TolC</fullName>
    </submittedName>
</protein>
<sequence>MNQKFKYKLSHLLLISLSVMTAGIVNAAEPLISLKEMVEKTITSNPEVQARYHKFLEAGYEQETVRGGFLPQADVVSTYRKQEELVRNTGNTQIPRMNNELVLRQMIFDGFATSSEVKRLGHASRVRYFELQSTMQTTTLEFMRAYLDTLRYRELMQFAKDNYVIHKQMFDRIQERVNAGVARKVDLEQASGRLALAEANLLTETTNMHDVTARLQRLYGELPPETLEVPTISSAGVEPSSEEALKVAYKQNPDLLSTIEDIQAKKNEIKTNESRYFPRLDLQARKNLGTSSDGRYSNSAADLLELTMNFNLFNGFSDKNSINTAAQKLNGAQDMRDKACIDTRQLVSIAYNDIKQLTEQRIYRAQHKTSIENAREAYRKQYDIGQRTLLDLLDAENEYFQAKRSLTNTEYDLQLAYARTYAGQGELLNKIGARRGNLPEYAREEYLDNESVCHAVAPVQIQIDKAALVADAKPLANIYPSMAKPITPVAVPTVVPAAAHTCNVQAITDRVNDWASAWRQKDADRYLRFYADKFSPEPPLDKAAWEKQRRQRLSSNGKIGLKIEDLQVSCEGDTGKATFKQVYTLTTFKIKKVADTSCEVCNMQRIPTIAYQDNTNKELQFQNESSDWKITRELVK</sequence>
<dbReference type="GO" id="GO:0015288">
    <property type="term" value="F:porin activity"/>
    <property type="evidence" value="ECO:0007669"/>
    <property type="project" value="TreeGrafter"/>
</dbReference>
<keyword evidence="4" id="KW-1134">Transmembrane beta strand</keyword>
<evidence type="ECO:0000256" key="2">
    <source>
        <dbReference type="ARBA" id="ARBA00007613"/>
    </source>
</evidence>
<keyword evidence="3" id="KW-0813">Transport</keyword>
<evidence type="ECO:0000259" key="9">
    <source>
        <dbReference type="Pfam" id="PF24125"/>
    </source>
</evidence>
<feature type="chain" id="PRO_5016617055" evidence="8">
    <location>
        <begin position="28"/>
        <end position="636"/>
    </location>
</feature>
<gene>
    <name evidence="10" type="ORF">DCW48_08160</name>
</gene>
<keyword evidence="7" id="KW-0998">Cell outer membrane</keyword>
<dbReference type="NCBIfam" id="TIGR01844">
    <property type="entry name" value="type_I_sec_TolC"/>
    <property type="match status" value="1"/>
</dbReference>
<evidence type="ECO:0000256" key="3">
    <source>
        <dbReference type="ARBA" id="ARBA00022448"/>
    </source>
</evidence>
<comment type="caution">
    <text evidence="10">The sequence shown here is derived from an EMBL/GenBank/DDBJ whole genome shotgun (WGS) entry which is preliminary data.</text>
</comment>
<dbReference type="InterPro" id="IPR032710">
    <property type="entry name" value="NTF2-like_dom_sf"/>
</dbReference>
<dbReference type="GO" id="GO:1990281">
    <property type="term" value="C:efflux pump complex"/>
    <property type="evidence" value="ECO:0007669"/>
    <property type="project" value="TreeGrafter"/>
</dbReference>